<keyword evidence="2" id="KW-1133">Transmembrane helix</keyword>
<name>A0A6A4VMS1_AMPAM</name>
<feature type="transmembrane region" description="Helical" evidence="2">
    <location>
        <begin position="29"/>
        <end position="56"/>
    </location>
</feature>
<keyword evidence="2" id="KW-0812">Transmembrane</keyword>
<keyword evidence="2" id="KW-0472">Membrane</keyword>
<dbReference type="EMBL" id="VIIS01001485">
    <property type="protein sequence ID" value="KAF0297487.1"/>
    <property type="molecule type" value="Genomic_DNA"/>
</dbReference>
<feature type="compositionally biased region" description="Low complexity" evidence="1">
    <location>
        <begin position="1"/>
        <end position="15"/>
    </location>
</feature>
<keyword evidence="4" id="KW-1185">Reference proteome</keyword>
<gene>
    <name evidence="3" type="ORF">FJT64_005049</name>
</gene>
<evidence type="ECO:0000256" key="2">
    <source>
        <dbReference type="SAM" id="Phobius"/>
    </source>
</evidence>
<sequence length="86" mass="8870">MGSSAAAGPAVPSTTPERRAQHVEMGRNIVLSTGSTVLALVAAVVGIITVATPYWASFENRIDLCDPARVSRSEKNAGKMAAGCAR</sequence>
<protein>
    <submittedName>
        <fullName evidence="3">Uncharacterized protein</fullName>
    </submittedName>
</protein>
<organism evidence="3 4">
    <name type="scientific">Amphibalanus amphitrite</name>
    <name type="common">Striped barnacle</name>
    <name type="synonym">Balanus amphitrite</name>
    <dbReference type="NCBI Taxonomy" id="1232801"/>
    <lineage>
        <taxon>Eukaryota</taxon>
        <taxon>Metazoa</taxon>
        <taxon>Ecdysozoa</taxon>
        <taxon>Arthropoda</taxon>
        <taxon>Crustacea</taxon>
        <taxon>Multicrustacea</taxon>
        <taxon>Cirripedia</taxon>
        <taxon>Thoracica</taxon>
        <taxon>Thoracicalcarea</taxon>
        <taxon>Balanomorpha</taxon>
        <taxon>Balanoidea</taxon>
        <taxon>Balanidae</taxon>
        <taxon>Amphibalaninae</taxon>
        <taxon>Amphibalanus</taxon>
    </lineage>
</organism>
<evidence type="ECO:0000313" key="4">
    <source>
        <dbReference type="Proteomes" id="UP000440578"/>
    </source>
</evidence>
<evidence type="ECO:0000256" key="1">
    <source>
        <dbReference type="SAM" id="MobiDB-lite"/>
    </source>
</evidence>
<dbReference type="AlphaFoldDB" id="A0A6A4VMS1"/>
<comment type="caution">
    <text evidence="3">The sequence shown here is derived from an EMBL/GenBank/DDBJ whole genome shotgun (WGS) entry which is preliminary data.</text>
</comment>
<reference evidence="3 4" key="1">
    <citation type="submission" date="2019-07" db="EMBL/GenBank/DDBJ databases">
        <title>Draft genome assembly of a fouling barnacle, Amphibalanus amphitrite (Darwin, 1854): The first reference genome for Thecostraca.</title>
        <authorList>
            <person name="Kim W."/>
        </authorList>
    </citation>
    <scope>NUCLEOTIDE SEQUENCE [LARGE SCALE GENOMIC DNA]</scope>
    <source>
        <strain evidence="3">SNU_AA5</strain>
        <tissue evidence="3">Soma without cirri and trophi</tissue>
    </source>
</reference>
<dbReference type="Proteomes" id="UP000440578">
    <property type="component" value="Unassembled WGS sequence"/>
</dbReference>
<proteinExistence type="predicted"/>
<accession>A0A6A4VMS1</accession>
<feature type="region of interest" description="Disordered" evidence="1">
    <location>
        <begin position="1"/>
        <end position="20"/>
    </location>
</feature>
<evidence type="ECO:0000313" key="3">
    <source>
        <dbReference type="EMBL" id="KAF0297487.1"/>
    </source>
</evidence>